<organism evidence="6 7">
    <name type="scientific">Rhizobium paranaense</name>
    <dbReference type="NCBI Taxonomy" id="1650438"/>
    <lineage>
        <taxon>Bacteria</taxon>
        <taxon>Pseudomonadati</taxon>
        <taxon>Pseudomonadota</taxon>
        <taxon>Alphaproteobacteria</taxon>
        <taxon>Hyphomicrobiales</taxon>
        <taxon>Rhizobiaceae</taxon>
        <taxon>Rhizobium/Agrobacterium group</taxon>
        <taxon>Rhizobium</taxon>
    </lineage>
</organism>
<comment type="function">
    <text evidence="1">Is involved in generating a small heat-stable compound (Nod), an acylated oligomer of N-acetylglucosamine, that stimulates mitosis in various plant protoplasts.</text>
</comment>
<accession>A0A7W8XM18</accession>
<dbReference type="GO" id="GO:0016810">
    <property type="term" value="F:hydrolase activity, acting on carbon-nitrogen (but not peptide) bonds"/>
    <property type="evidence" value="ECO:0007669"/>
    <property type="project" value="InterPro"/>
</dbReference>
<dbReference type="PANTHER" id="PTHR10587">
    <property type="entry name" value="GLYCOSYL TRANSFERASE-RELATED"/>
    <property type="match status" value="1"/>
</dbReference>
<dbReference type="SUPFAM" id="SSF88713">
    <property type="entry name" value="Glycoside hydrolase/deacetylase"/>
    <property type="match status" value="1"/>
</dbReference>
<dbReference type="EMBL" id="JACHBI010000001">
    <property type="protein sequence ID" value="MBB5571872.1"/>
    <property type="molecule type" value="Genomic_DNA"/>
</dbReference>
<name>A0A7W8XM18_9HYPH</name>
<evidence type="ECO:0000259" key="5">
    <source>
        <dbReference type="PROSITE" id="PS51677"/>
    </source>
</evidence>
<dbReference type="Proteomes" id="UP000549882">
    <property type="component" value="Unassembled WGS sequence"/>
</dbReference>
<keyword evidence="7" id="KW-1185">Reference proteome</keyword>
<evidence type="ECO:0000256" key="3">
    <source>
        <dbReference type="ARBA" id="ARBA00020071"/>
    </source>
</evidence>
<evidence type="ECO:0000256" key="1">
    <source>
        <dbReference type="ARBA" id="ARBA00003236"/>
    </source>
</evidence>
<evidence type="ECO:0000313" key="7">
    <source>
        <dbReference type="Proteomes" id="UP000549882"/>
    </source>
</evidence>
<dbReference type="InterPro" id="IPR011330">
    <property type="entry name" value="Glyco_hydro/deAcase_b/a-brl"/>
</dbReference>
<dbReference type="PROSITE" id="PS51677">
    <property type="entry name" value="NODB"/>
    <property type="match status" value="1"/>
</dbReference>
<dbReference type="Gene3D" id="3.20.20.370">
    <property type="entry name" value="Glycoside hydrolase/deacetylase"/>
    <property type="match status" value="1"/>
</dbReference>
<feature type="domain" description="NodB homology" evidence="5">
    <location>
        <begin position="103"/>
        <end position="293"/>
    </location>
</feature>
<comment type="caution">
    <text evidence="6">The sequence shown here is derived from an EMBL/GenBank/DDBJ whole genome shotgun (WGS) entry which is preliminary data.</text>
</comment>
<sequence>MLWASRHISVALPDDGGHSVKELVAIMHLFRTDFISFDPTGGCLMNRFLLTSAFLLAAVPAAFAAEPTAKPVVWPQLPPKAAASNVKLVEPHLHVNRAGKGAPRIALTFDACMGKTDPRILSTLVDHHIPATIFVTARWLRSNPETLAVFLAHPDIFELEDHGQNHIPAVDIPMAVYGIPAAGSPQAVAQEVKGGADAMIAAGIPQPHWFRGATAKYSLSAIAQIRGMGYRIAGYSVNGDSGSLLPAKMVEKQYASAKDGDVIISHINQPTHAAGEGVAASILALKAKGVQFVRLQDIPEQGDDDTTN</sequence>
<evidence type="ECO:0000256" key="4">
    <source>
        <dbReference type="ARBA" id="ARBA00032976"/>
    </source>
</evidence>
<comment type="similarity">
    <text evidence="2">Belongs to the polysaccharide deacetylase family.</text>
</comment>
<evidence type="ECO:0000313" key="6">
    <source>
        <dbReference type="EMBL" id="MBB5571872.1"/>
    </source>
</evidence>
<dbReference type="AlphaFoldDB" id="A0A7W8XM18"/>
<dbReference type="PANTHER" id="PTHR10587:SF134">
    <property type="entry name" value="SECRETED PROTEIN"/>
    <property type="match status" value="1"/>
</dbReference>
<gene>
    <name evidence="6" type="ORF">GGD50_000448</name>
</gene>
<proteinExistence type="inferred from homology"/>
<dbReference type="InterPro" id="IPR002509">
    <property type="entry name" value="NODB_dom"/>
</dbReference>
<reference evidence="6 7" key="1">
    <citation type="submission" date="2020-08" db="EMBL/GenBank/DDBJ databases">
        <title>Genomic Encyclopedia of Type Strains, Phase IV (KMG-V): Genome sequencing to study the core and pangenomes of soil and plant-associated prokaryotes.</title>
        <authorList>
            <person name="Whitman W."/>
        </authorList>
    </citation>
    <scope>NUCLEOTIDE SEQUENCE [LARGE SCALE GENOMIC DNA]</scope>
    <source>
        <strain evidence="6 7">SEMIA 4064</strain>
    </source>
</reference>
<dbReference type="GO" id="GO:0005975">
    <property type="term" value="P:carbohydrate metabolic process"/>
    <property type="evidence" value="ECO:0007669"/>
    <property type="project" value="InterPro"/>
</dbReference>
<dbReference type="InterPro" id="IPR050248">
    <property type="entry name" value="Polysacc_deacetylase_ArnD"/>
</dbReference>
<evidence type="ECO:0000256" key="2">
    <source>
        <dbReference type="ARBA" id="ARBA00010973"/>
    </source>
</evidence>
<dbReference type="Pfam" id="PF01522">
    <property type="entry name" value="Polysacc_deac_1"/>
    <property type="match status" value="1"/>
</dbReference>
<protein>
    <recommendedName>
        <fullName evidence="3">Chitooligosaccharide deacetylase</fullName>
    </recommendedName>
    <alternativeName>
        <fullName evidence="4">Nodulation protein B</fullName>
    </alternativeName>
</protein>